<evidence type="ECO:0000313" key="2">
    <source>
        <dbReference type="Proteomes" id="UP000005699"/>
    </source>
</evidence>
<name>E8JR75_STREI</name>
<protein>
    <recommendedName>
        <fullName evidence="3">PASTA domain-containing protein</fullName>
    </recommendedName>
</protein>
<evidence type="ECO:0000313" key="1">
    <source>
        <dbReference type="EMBL" id="EFW88327.1"/>
    </source>
</evidence>
<dbReference type="EMBL" id="AEVB01000037">
    <property type="protein sequence ID" value="EFW88327.1"/>
    <property type="molecule type" value="Genomic_DNA"/>
</dbReference>
<dbReference type="RefSeq" id="WP_003067822.1">
    <property type="nucleotide sequence ID" value="NZ_GL698434.1"/>
</dbReference>
<comment type="caution">
    <text evidence="1">The sequence shown here is derived from an EMBL/GenBank/DDBJ whole genome shotgun (WGS) entry which is preliminary data.</text>
</comment>
<dbReference type="HOGENOM" id="CLU_1642774_0_0_9"/>
<sequence length="161" mass="17481">MKKKSSGMLGKLGGLLGGVSSIDFAGDIIKEAAPMIEKSLDRRYEKKQSLVQLSNVIDIDVDKASSIIEEAGFKVVTLQAKPNVRYANNKNNEVVMTESKAGPVAPGSLVKVYYVTEEAIKESNKLKLEQAVKVEDLLNTAQAVKKAATSTFTSYINKEDL</sequence>
<organism evidence="1 2">
    <name type="scientific">Streptococcus equinus ATCC 9812</name>
    <dbReference type="NCBI Taxonomy" id="525379"/>
    <lineage>
        <taxon>Bacteria</taxon>
        <taxon>Bacillati</taxon>
        <taxon>Bacillota</taxon>
        <taxon>Bacilli</taxon>
        <taxon>Lactobacillales</taxon>
        <taxon>Streptococcaceae</taxon>
        <taxon>Streptococcus</taxon>
    </lineage>
</organism>
<dbReference type="Proteomes" id="UP000005699">
    <property type="component" value="Unassembled WGS sequence"/>
</dbReference>
<proteinExistence type="predicted"/>
<dbReference type="AlphaFoldDB" id="E8JR75"/>
<accession>E8JR75</accession>
<reference evidence="1 2" key="1">
    <citation type="submission" date="2010-12" db="EMBL/GenBank/DDBJ databases">
        <authorList>
            <person name="Muzny D."/>
            <person name="Qin X."/>
            <person name="Deng J."/>
            <person name="Jiang H."/>
            <person name="Liu Y."/>
            <person name="Qu J."/>
            <person name="Song X.-Z."/>
            <person name="Zhang L."/>
            <person name="Thornton R."/>
            <person name="Coyle M."/>
            <person name="Francisco L."/>
            <person name="Jackson L."/>
            <person name="Javaid M."/>
            <person name="Korchina V."/>
            <person name="Kovar C."/>
            <person name="Mata R."/>
            <person name="Mathew T."/>
            <person name="Ngo R."/>
            <person name="Nguyen L."/>
            <person name="Nguyen N."/>
            <person name="Okwuonu G."/>
            <person name="Ongeri F."/>
            <person name="Pham C."/>
            <person name="Simmons D."/>
            <person name="Wilczek-Boney K."/>
            <person name="Hale W."/>
            <person name="Jakkamsetti A."/>
            <person name="Pham P."/>
            <person name="Ruth R."/>
            <person name="San Lucas F."/>
            <person name="Warren J."/>
            <person name="Zhang J."/>
            <person name="Zhao Z."/>
            <person name="Zhou C."/>
            <person name="Zhu D."/>
            <person name="Lee S."/>
            <person name="Bess C."/>
            <person name="Blankenburg K."/>
            <person name="Forbes L."/>
            <person name="Fu Q."/>
            <person name="Gubbala S."/>
            <person name="Hirani K."/>
            <person name="Jayaseelan J.C."/>
            <person name="Lara F."/>
            <person name="Munidasa M."/>
            <person name="Palculict T."/>
            <person name="Patil S."/>
            <person name="Pu L.-L."/>
            <person name="Saada N."/>
            <person name="Tang L."/>
            <person name="Weissenberger G."/>
            <person name="Zhu Y."/>
            <person name="Hemphill L."/>
            <person name="Shang Y."/>
            <person name="Youmans B."/>
            <person name="Ayvaz T."/>
            <person name="Ross M."/>
            <person name="Santibanez J."/>
            <person name="Aqrawi P."/>
            <person name="Gross S."/>
            <person name="Joshi V."/>
            <person name="Fowler G."/>
            <person name="Nazareth L."/>
            <person name="Reid J."/>
            <person name="Worley K."/>
            <person name="Petrosino J."/>
            <person name="Highlander S."/>
            <person name="Gibbs R."/>
        </authorList>
    </citation>
    <scope>NUCLEOTIDE SEQUENCE [LARGE SCALE GENOMIC DNA]</scope>
    <source>
        <strain evidence="1 2">ATCC 9812</strain>
    </source>
</reference>
<gene>
    <name evidence="1" type="ORF">HMPREF0819_1498</name>
</gene>
<evidence type="ECO:0008006" key="3">
    <source>
        <dbReference type="Google" id="ProtNLM"/>
    </source>
</evidence>